<dbReference type="EMBL" id="CP109965">
    <property type="protein sequence ID" value="WAJ70975.1"/>
    <property type="molecule type" value="Genomic_DNA"/>
</dbReference>
<evidence type="ECO:0000256" key="1">
    <source>
        <dbReference type="ARBA" id="ARBA00022679"/>
    </source>
</evidence>
<evidence type="ECO:0000256" key="2">
    <source>
        <dbReference type="SAM" id="Phobius"/>
    </source>
</evidence>
<keyword evidence="2" id="KW-0812">Transmembrane</keyword>
<evidence type="ECO:0000313" key="4">
    <source>
        <dbReference type="EMBL" id="WAJ70975.1"/>
    </source>
</evidence>
<keyword evidence="2" id="KW-0472">Membrane</keyword>
<dbReference type="Proteomes" id="UP001163726">
    <property type="component" value="Chromosome"/>
</dbReference>
<keyword evidence="1 4" id="KW-0808">Transferase</keyword>
<dbReference type="PANTHER" id="PTHR46401">
    <property type="entry name" value="GLYCOSYLTRANSFERASE WBBK-RELATED"/>
    <property type="match status" value="1"/>
</dbReference>
<protein>
    <submittedName>
        <fullName evidence="4">Glycosyltransferase</fullName>
        <ecNumber evidence="4">2.4.-.-</ecNumber>
    </submittedName>
</protein>
<name>A0ABY7AR60_9ALTE</name>
<organism evidence="4 5">
    <name type="scientific">Catenovulum adriaticum</name>
    <dbReference type="NCBI Taxonomy" id="2984846"/>
    <lineage>
        <taxon>Bacteria</taxon>
        <taxon>Pseudomonadati</taxon>
        <taxon>Pseudomonadota</taxon>
        <taxon>Gammaproteobacteria</taxon>
        <taxon>Alteromonadales</taxon>
        <taxon>Alteromonadaceae</taxon>
        <taxon>Catenovulum</taxon>
    </lineage>
</organism>
<gene>
    <name evidence="4" type="ORF">OLW01_04010</name>
</gene>
<keyword evidence="5" id="KW-1185">Reference proteome</keyword>
<feature type="domain" description="Glycosyl transferase family 1" evidence="3">
    <location>
        <begin position="200"/>
        <end position="339"/>
    </location>
</feature>
<keyword evidence="2" id="KW-1133">Transmembrane helix</keyword>
<sequence>MKILHIHQDYPDGRPFPHTKAVHHLIKAAQQQDASTMHFVLSVNRTSNPFKVSFKTFKQGVSIVYWAIPLPFLYAPSLFFWAWLIARKLKRCEFTAVHGHKLTSEGVLAYRLSKAWKVPYLVSVRGGSDLHNIGRLADCKKLFSKVYQQAAFVFWVSPWAKASVEQKLGVERVDKQARFANICQIDPQLKDLPVERNQYLTVLSFHQYQRKGIMPLIEAISELKQAGTQIELNVCGSGNDSVKQQLIELIQSLNLENQVKLLGQLPHDQLLQLMKKSKGFLLPAKNETFGMAYIEALSCGCPILYHQNTGVDGFFDAFPLGVKVSEQSIGELFVALRQLEVQYPLYKANVQKLINQGYLKEFTADYAANHYLTHLKQVV</sequence>
<reference evidence="4" key="1">
    <citation type="submission" date="2022-10" db="EMBL/GenBank/DDBJ databases">
        <title>Catenovulum adriacola sp. nov. isolated in the Harbour of Susak.</title>
        <authorList>
            <person name="Schoch T."/>
            <person name="Reich S.J."/>
            <person name="Stoeferle S."/>
            <person name="Flaiz M."/>
            <person name="Kazda M."/>
            <person name="Riedel C.U."/>
            <person name="Duerre P."/>
        </authorList>
    </citation>
    <scope>NUCLEOTIDE SEQUENCE</scope>
    <source>
        <strain evidence="4">TS8</strain>
    </source>
</reference>
<accession>A0ABY7AR60</accession>
<proteinExistence type="predicted"/>
<feature type="transmembrane region" description="Helical" evidence="2">
    <location>
        <begin position="63"/>
        <end position="84"/>
    </location>
</feature>
<dbReference type="EC" id="2.4.-.-" evidence="4"/>
<keyword evidence="4" id="KW-0328">Glycosyltransferase</keyword>
<evidence type="ECO:0000259" key="3">
    <source>
        <dbReference type="Pfam" id="PF00534"/>
    </source>
</evidence>
<evidence type="ECO:0000313" key="5">
    <source>
        <dbReference type="Proteomes" id="UP001163726"/>
    </source>
</evidence>
<dbReference type="SUPFAM" id="SSF53756">
    <property type="entry name" value="UDP-Glycosyltransferase/glycogen phosphorylase"/>
    <property type="match status" value="1"/>
</dbReference>
<dbReference type="PANTHER" id="PTHR46401:SF2">
    <property type="entry name" value="GLYCOSYLTRANSFERASE WBBK-RELATED"/>
    <property type="match status" value="1"/>
</dbReference>
<dbReference type="Pfam" id="PF00534">
    <property type="entry name" value="Glycos_transf_1"/>
    <property type="match status" value="1"/>
</dbReference>
<dbReference type="InterPro" id="IPR001296">
    <property type="entry name" value="Glyco_trans_1"/>
</dbReference>
<dbReference type="Gene3D" id="3.40.50.2000">
    <property type="entry name" value="Glycogen Phosphorylase B"/>
    <property type="match status" value="2"/>
</dbReference>
<dbReference type="RefSeq" id="WP_268075397.1">
    <property type="nucleotide sequence ID" value="NZ_CP109965.1"/>
</dbReference>
<dbReference type="GO" id="GO:0016757">
    <property type="term" value="F:glycosyltransferase activity"/>
    <property type="evidence" value="ECO:0007669"/>
    <property type="project" value="UniProtKB-KW"/>
</dbReference>